<feature type="region of interest" description="Disordered" evidence="5">
    <location>
        <begin position="605"/>
        <end position="631"/>
    </location>
</feature>
<gene>
    <name evidence="6" type="ORF">MICPUN_82031</name>
</gene>
<organism evidence="6 7">
    <name type="scientific">Micromonas commoda (strain RCC299 / NOUM17 / CCMP2709)</name>
    <name type="common">Picoplanktonic green alga</name>
    <dbReference type="NCBI Taxonomy" id="296587"/>
    <lineage>
        <taxon>Eukaryota</taxon>
        <taxon>Viridiplantae</taxon>
        <taxon>Chlorophyta</taxon>
        <taxon>Mamiellophyceae</taxon>
        <taxon>Mamiellales</taxon>
        <taxon>Mamiellaceae</taxon>
        <taxon>Micromonas</taxon>
    </lineage>
</organism>
<dbReference type="GeneID" id="8243880"/>
<dbReference type="Gene3D" id="1.50.10.10">
    <property type="match status" value="1"/>
</dbReference>
<dbReference type="OMA" id="RYWDASD"/>
<proteinExistence type="inferred from homology"/>
<dbReference type="KEGG" id="mis:MICPUN_82031"/>
<evidence type="ECO:0000256" key="5">
    <source>
        <dbReference type="SAM" id="MobiDB-lite"/>
    </source>
</evidence>
<feature type="compositionally biased region" description="Basic and acidic residues" evidence="5">
    <location>
        <begin position="605"/>
        <end position="620"/>
    </location>
</feature>
<dbReference type="PANTHER" id="PTHR23403:SF1">
    <property type="entry name" value="TREHALASE"/>
    <property type="match status" value="1"/>
</dbReference>
<dbReference type="CAZy" id="GH37">
    <property type="family name" value="Glycoside Hydrolase Family 37"/>
</dbReference>
<comment type="catalytic activity">
    <reaction evidence="4">
        <text>alpha,alpha-trehalose + H2O = alpha-D-glucose + beta-D-glucose</text>
        <dbReference type="Rhea" id="RHEA:32675"/>
        <dbReference type="ChEBI" id="CHEBI:15377"/>
        <dbReference type="ChEBI" id="CHEBI:15903"/>
        <dbReference type="ChEBI" id="CHEBI:16551"/>
        <dbReference type="ChEBI" id="CHEBI:17925"/>
        <dbReference type="EC" id="3.2.1.28"/>
    </reaction>
</comment>
<dbReference type="OrthoDB" id="3542292at2759"/>
<evidence type="ECO:0000256" key="3">
    <source>
        <dbReference type="ARBA" id="ARBA00023295"/>
    </source>
</evidence>
<dbReference type="RefSeq" id="XP_002502224.1">
    <property type="nucleotide sequence ID" value="XM_002502178.1"/>
</dbReference>
<dbReference type="EMBL" id="CP001326">
    <property type="protein sequence ID" value="ACO63482.1"/>
    <property type="molecule type" value="Genomic_DNA"/>
</dbReference>
<keyword evidence="2 4" id="KW-0378">Hydrolase</keyword>
<keyword evidence="3 4" id="KW-0326">Glycosidase</keyword>
<dbReference type="EC" id="3.2.1.28" evidence="4"/>
<dbReference type="FunCoup" id="C1E6R9">
    <property type="interactions" value="253"/>
</dbReference>
<accession>C1E6R9</accession>
<dbReference type="AlphaFoldDB" id="C1E6R9"/>
<dbReference type="GO" id="GO:0005993">
    <property type="term" value="P:trehalose catabolic process"/>
    <property type="evidence" value="ECO:0007669"/>
    <property type="project" value="TreeGrafter"/>
</dbReference>
<protein>
    <recommendedName>
        <fullName evidence="4">Trehalase</fullName>
        <ecNumber evidence="4">3.2.1.28</ecNumber>
    </recommendedName>
    <alternativeName>
        <fullName evidence="4">Alpha-trehalose glucohydrolase</fullName>
    </alternativeName>
</protein>
<sequence>MNEASLVGLTDLYCTGELLAAVQRAGIWSDSKDFVDTPIKPPHVSGDVLLAWRRYPRDEGNDIRERTDDEVRAFVARYFEAGPARPVEGGEVDVDDARATLPDWDPDGPAFANDLADPKLRDFARRVHALWPSLARPPWTDPPATDHPGWRSTLLPLPRAAIVPGERFRETYYWDSYWTALGLLASGMRSTAAGLCENMLSLVDAHGFMPNGARVYYLNRSQPPVLASTVAAVCGVGGTAGGGMELDAALAARSLPTLAREWEHLTGPRRTVRVRSRRDPTATHAMYRYWAYTDEPRPESWREDVEVCANCESIDGKRRIYRDVASAAESGHDFGSRWLATAGENEVAPGETSAGERRADPASLASIRTTRIVPADLNGFMLRYAADVAAIARAVNDDATAARFESEANRIRVALREVLWDEETGRWRDLLLSDWDEDDWEEVPLVHATRADDGFIPGTRASDWIPLWCGAVAAGSREAIRAVDALRTSGLVLPGGIATSLAHTGHQWDYPNAWAPLVHALCEGCDAFGGDAGGQLAREVATRWVRGNATALERTGYMHEKYDARNAQAGAGGGGEYSPQRGFGWSNGVALHFLRRYFASGAGGSERREVGHSEVGHSESTHSLPDGVMRP</sequence>
<dbReference type="InParanoid" id="C1E6R9"/>
<dbReference type="InterPro" id="IPR012341">
    <property type="entry name" value="6hp_glycosidase-like_sf"/>
</dbReference>
<keyword evidence="7" id="KW-1185">Reference proteome</keyword>
<evidence type="ECO:0000256" key="1">
    <source>
        <dbReference type="ARBA" id="ARBA00005615"/>
    </source>
</evidence>
<dbReference type="PRINTS" id="PR00744">
    <property type="entry name" value="GLHYDRLASE37"/>
</dbReference>
<dbReference type="InterPro" id="IPR018232">
    <property type="entry name" value="Glyco_hydro_37_CS"/>
</dbReference>
<evidence type="ECO:0000256" key="2">
    <source>
        <dbReference type="ARBA" id="ARBA00022801"/>
    </source>
</evidence>
<dbReference type="STRING" id="296587.C1E6R9"/>
<dbReference type="InterPro" id="IPR001661">
    <property type="entry name" value="Glyco_hydro_37"/>
</dbReference>
<dbReference type="eggNOG" id="KOG0602">
    <property type="taxonomic scope" value="Eukaryota"/>
</dbReference>
<dbReference type="Proteomes" id="UP000002009">
    <property type="component" value="Chromosome 5"/>
</dbReference>
<dbReference type="PANTHER" id="PTHR23403">
    <property type="entry name" value="TREHALASE"/>
    <property type="match status" value="1"/>
</dbReference>
<evidence type="ECO:0000313" key="6">
    <source>
        <dbReference type="EMBL" id="ACO63482.1"/>
    </source>
</evidence>
<comment type="similarity">
    <text evidence="1 4">Belongs to the glycosyl hydrolase 37 family.</text>
</comment>
<dbReference type="GO" id="GO:0004555">
    <property type="term" value="F:alpha,alpha-trehalase activity"/>
    <property type="evidence" value="ECO:0007669"/>
    <property type="project" value="UniProtKB-EC"/>
</dbReference>
<dbReference type="SUPFAM" id="SSF48208">
    <property type="entry name" value="Six-hairpin glycosidases"/>
    <property type="match status" value="1"/>
</dbReference>
<dbReference type="Pfam" id="PF01204">
    <property type="entry name" value="Trehalase"/>
    <property type="match status" value="1"/>
</dbReference>
<dbReference type="PROSITE" id="PS00928">
    <property type="entry name" value="TREHALASE_2"/>
    <property type="match status" value="1"/>
</dbReference>
<name>C1E6R9_MICCC</name>
<evidence type="ECO:0000256" key="4">
    <source>
        <dbReference type="RuleBase" id="RU361180"/>
    </source>
</evidence>
<evidence type="ECO:0000313" key="7">
    <source>
        <dbReference type="Proteomes" id="UP000002009"/>
    </source>
</evidence>
<reference evidence="6 7" key="1">
    <citation type="journal article" date="2009" name="Science">
        <title>Green evolution and dynamic adaptations revealed by genomes of the marine picoeukaryotes Micromonas.</title>
        <authorList>
            <person name="Worden A.Z."/>
            <person name="Lee J.H."/>
            <person name="Mock T."/>
            <person name="Rouze P."/>
            <person name="Simmons M.P."/>
            <person name="Aerts A.L."/>
            <person name="Allen A.E."/>
            <person name="Cuvelier M.L."/>
            <person name="Derelle E."/>
            <person name="Everett M.V."/>
            <person name="Foulon E."/>
            <person name="Grimwood J."/>
            <person name="Gundlach H."/>
            <person name="Henrissat B."/>
            <person name="Napoli C."/>
            <person name="McDonald S.M."/>
            <person name="Parker M.S."/>
            <person name="Rombauts S."/>
            <person name="Salamov A."/>
            <person name="Von Dassow P."/>
            <person name="Badger J.H."/>
            <person name="Coutinho P.M."/>
            <person name="Demir E."/>
            <person name="Dubchak I."/>
            <person name="Gentemann C."/>
            <person name="Eikrem W."/>
            <person name="Gready J.E."/>
            <person name="John U."/>
            <person name="Lanier W."/>
            <person name="Lindquist E.A."/>
            <person name="Lucas S."/>
            <person name="Mayer K.F."/>
            <person name="Moreau H."/>
            <person name="Not F."/>
            <person name="Otillar R."/>
            <person name="Panaud O."/>
            <person name="Pangilinan J."/>
            <person name="Paulsen I."/>
            <person name="Piegu B."/>
            <person name="Poliakov A."/>
            <person name="Robbens S."/>
            <person name="Schmutz J."/>
            <person name="Toulza E."/>
            <person name="Wyss T."/>
            <person name="Zelensky A."/>
            <person name="Zhou K."/>
            <person name="Armbrust E.V."/>
            <person name="Bhattacharya D."/>
            <person name="Goodenough U.W."/>
            <person name="Van de Peer Y."/>
            <person name="Grigoriev I.V."/>
        </authorList>
    </citation>
    <scope>NUCLEOTIDE SEQUENCE [LARGE SCALE GENOMIC DNA]</scope>
    <source>
        <strain evidence="7">RCC299 / NOUM17</strain>
    </source>
</reference>
<dbReference type="InterPro" id="IPR008928">
    <property type="entry name" value="6-hairpin_glycosidase_sf"/>
</dbReference>